<keyword evidence="8 22" id="KW-0812">Transmembrane</keyword>
<evidence type="ECO:0000256" key="17">
    <source>
        <dbReference type="ARBA" id="ARBA00024983"/>
    </source>
</evidence>
<feature type="domain" description="Major facilitator superfamily (MFS) profile" evidence="23">
    <location>
        <begin position="937"/>
        <end position="1387"/>
    </location>
</feature>
<evidence type="ECO:0000256" key="18">
    <source>
        <dbReference type="ARBA" id="ARBA00039581"/>
    </source>
</evidence>
<proteinExistence type="inferred from homology"/>
<comment type="similarity">
    <text evidence="5">Belongs to the glycosyl hydrolase 3 family.</text>
</comment>
<dbReference type="Pfam" id="PF07691">
    <property type="entry name" value="PA14"/>
    <property type="match status" value="1"/>
</dbReference>
<evidence type="ECO:0000256" key="1">
    <source>
        <dbReference type="ARBA" id="ARBA00000448"/>
    </source>
</evidence>
<feature type="transmembrane region" description="Helical" evidence="22">
    <location>
        <begin position="1264"/>
        <end position="1282"/>
    </location>
</feature>
<evidence type="ECO:0000256" key="19">
    <source>
        <dbReference type="ARBA" id="ARBA00041278"/>
    </source>
</evidence>
<dbReference type="SUPFAM" id="SSF103473">
    <property type="entry name" value="MFS general substrate transporter"/>
    <property type="match status" value="1"/>
</dbReference>
<evidence type="ECO:0000256" key="3">
    <source>
        <dbReference type="ARBA" id="ARBA00004613"/>
    </source>
</evidence>
<dbReference type="InterPro" id="IPR017853">
    <property type="entry name" value="GH"/>
</dbReference>
<dbReference type="Pfam" id="PF00933">
    <property type="entry name" value="Glyco_hydro_3"/>
    <property type="match status" value="1"/>
</dbReference>
<keyword evidence="7" id="KW-0964">Secreted</keyword>
<dbReference type="GO" id="GO:0022857">
    <property type="term" value="F:transmembrane transporter activity"/>
    <property type="evidence" value="ECO:0007669"/>
    <property type="project" value="InterPro"/>
</dbReference>
<keyword evidence="13" id="KW-0325">Glycoprotein</keyword>
<dbReference type="InterPro" id="IPR036881">
    <property type="entry name" value="Glyco_hydro_3_C_sf"/>
</dbReference>
<evidence type="ECO:0000256" key="14">
    <source>
        <dbReference type="ARBA" id="ARBA00023277"/>
    </source>
</evidence>
<feature type="transmembrane region" description="Helical" evidence="22">
    <location>
        <begin position="1018"/>
        <end position="1037"/>
    </location>
</feature>
<dbReference type="Pfam" id="PF14310">
    <property type="entry name" value="Fn3-like"/>
    <property type="match status" value="1"/>
</dbReference>
<feature type="transmembrane region" description="Helical" evidence="22">
    <location>
        <begin position="1086"/>
        <end position="1106"/>
    </location>
</feature>
<feature type="domain" description="PA14" evidence="24">
    <location>
        <begin position="387"/>
        <end position="546"/>
    </location>
</feature>
<protein>
    <recommendedName>
        <fullName evidence="18">Probable beta-glucosidase H</fullName>
        <ecNumber evidence="6">3.2.1.21</ecNumber>
    </recommendedName>
    <alternativeName>
        <fullName evidence="19">Beta-D-glucoside glucohydrolase H</fullName>
    </alternativeName>
    <alternativeName>
        <fullName evidence="20">Cellobiase H</fullName>
    </alternativeName>
    <alternativeName>
        <fullName evidence="21">Gentiobiase H</fullName>
    </alternativeName>
</protein>
<evidence type="ECO:0000256" key="22">
    <source>
        <dbReference type="SAM" id="Phobius"/>
    </source>
</evidence>
<dbReference type="Gene3D" id="2.60.120.260">
    <property type="entry name" value="Galactose-binding domain-like"/>
    <property type="match status" value="1"/>
</dbReference>
<dbReference type="SMART" id="SM00758">
    <property type="entry name" value="PA14"/>
    <property type="match status" value="1"/>
</dbReference>
<dbReference type="InterPro" id="IPR020846">
    <property type="entry name" value="MFS_dom"/>
</dbReference>
<dbReference type="EC" id="3.2.1.21" evidence="6"/>
<keyword evidence="10 22" id="KW-1133">Transmembrane helix</keyword>
<dbReference type="PROSITE" id="PS51820">
    <property type="entry name" value="PA14"/>
    <property type="match status" value="1"/>
</dbReference>
<dbReference type="InterPro" id="IPR026891">
    <property type="entry name" value="Fn3-like"/>
</dbReference>
<feature type="transmembrane region" description="Helical" evidence="22">
    <location>
        <begin position="1198"/>
        <end position="1220"/>
    </location>
</feature>
<dbReference type="GeneID" id="26802104"/>
<comment type="subcellular location">
    <subcellularLocation>
        <location evidence="2">Membrane</location>
        <topology evidence="2">Multi-pass membrane protein</topology>
    </subcellularLocation>
    <subcellularLocation>
        <location evidence="3">Secreted</location>
    </subcellularLocation>
</comment>
<dbReference type="SMART" id="SM01217">
    <property type="entry name" value="Fn3_like"/>
    <property type="match status" value="1"/>
</dbReference>
<dbReference type="InterPro" id="IPR005828">
    <property type="entry name" value="MFS_sugar_transport-like"/>
</dbReference>
<dbReference type="InterPro" id="IPR001764">
    <property type="entry name" value="Glyco_hydro_3_N"/>
</dbReference>
<dbReference type="FunFam" id="3.20.20.300:FF:000006">
    <property type="entry name" value="Beta-glucosidase H"/>
    <property type="match status" value="1"/>
</dbReference>
<evidence type="ECO:0000259" key="24">
    <source>
        <dbReference type="PROSITE" id="PS51820"/>
    </source>
</evidence>
<comment type="function">
    <text evidence="17">Beta-glucosidases are one of a number of cellulolytic enzymes involved in the degradation of cellulosic biomass. Catalyzes the last step releasing glucose from the inhibitory cellobiose.</text>
</comment>
<dbReference type="InterPro" id="IPR050288">
    <property type="entry name" value="Cellulose_deg_GH3"/>
</dbReference>
<dbReference type="InterPro" id="IPR036962">
    <property type="entry name" value="Glyco_hydro_3_N_sf"/>
</dbReference>
<keyword evidence="14" id="KW-0119">Carbohydrate metabolism</keyword>
<evidence type="ECO:0000256" key="9">
    <source>
        <dbReference type="ARBA" id="ARBA00022801"/>
    </source>
</evidence>
<dbReference type="GO" id="GO:0016020">
    <property type="term" value="C:membrane"/>
    <property type="evidence" value="ECO:0007669"/>
    <property type="project" value="UniProtKB-SubCell"/>
</dbReference>
<evidence type="ECO:0000313" key="25">
    <source>
        <dbReference type="EMBL" id="KNG91295.1"/>
    </source>
</evidence>
<dbReference type="GO" id="GO:0005576">
    <property type="term" value="C:extracellular region"/>
    <property type="evidence" value="ECO:0007669"/>
    <property type="project" value="UniProtKB-SubCell"/>
</dbReference>
<gene>
    <name evidence="25" type="ORF">ANOM_000300</name>
</gene>
<dbReference type="PANTHER" id="PTHR42715">
    <property type="entry name" value="BETA-GLUCOSIDASE"/>
    <property type="match status" value="1"/>
</dbReference>
<sequence length="1425" mass="157539">MTLDIDYVLSHLTQEDKIALLAGTDFWHTHPIPELNVPSIRTTDGPNGVRGTKFFAGVPAACLPCGTALASTWDQGLLRDAGILIGKECLAKGAHCWLGPTINMPRSPLGGRGFESFAEDPHLAGRMAATMITGCESTGVISAVKHFVGNDQEHERRAVDVLVTQRALREIYLRPFQIVARDACPGALMTSYNKINGKHVVESKEMLDMVRQEWKWNPLIMSDWLGTYTTIDSMKAGLDLEMPGPSRYRGRYVESALQARLIKESTIDNRAQKVLEFVQQASSAPVSAVETGRDYPEDRALNRKLCADSIVLLKNRNDLLPLPKTIKKIALIGSHVRTPAISGGGSASLEPYYTVSLYDAVSEALPHTEILHEVGAYAHKMLPVIDRLLSNAVMHFYNEPIGTERILRATQPMSKTAFQLMDFNAPELNRGLFYATLTGDFTPDVSGVWDFGLTVFGTGTLYVDDKLVVDNTTHQTRGTAFFGKGTVQELGSKTLNAGQTYKIRIEYGSANTSPMKAIGVVHFGGGAAHLGACLRVDAAEMVRSAVKAAAEAEYTVLCTGLNHEWESEGFDRPDMDLPPGIDALIASVLEVAANKTVIVNQSGTPVTMPWADRARGIVQAWYGGNETGHGIADVIFGDVNPSGKLPLSWPVDVKHNPTYLNYASVGAGCYTAKMSMLGIGTTRSSAGRHGLSYTTFTVYPDVVFSQEALRPEQPPTAAVQIKNTGKVAGAQVLQLYISAPHSPTPRPVKELHGFTKVHLHPGEETVAHIRMDKYATSFWDEIEGMWKSEEGVYEALIAYNIPGPWAPLGSRLGILLRLKCIDIPGDWWNLAQVLGGFPIRGLGYCLLFNGFSSPPTNSKGVYLKSPVMAMSVSYAARDILGWPWLVLWSVFRKGVNMVVVGKQRDEDVSEPILANLLAEDRTSWYKKPNLRRLYLILFPACMGIEITSGFDSQIINTVQIVYTWNKYFGRLTGDIVDGRPEYQIEPNLKGFLGAAYSLGAILALPLVPWINQRLGRRWTIMFGSCISLVGAILQGFANGVGMYVVARMLLGFGIPFCIVAGSSLIGELGYPKERPILTSLFNSSYFIGQIVAAAVGLGTVTIASNWAWRIPSLLQIAPAMVQVVFVFFLPESPRYLISKDRREEAFDVLVKYHAEGDRNSVIVRAEIAQIERTIKMELEAAKQTWWDMFRTAGMRRRMFISAFLGLFTQWSGNTLISYYLSDLLDMVGITDSVTKSKINIGIACWGLVCGTTLALTAPRFKRRTMYLTCAISLLCVYIGWTISMERFMSTEVKAAAILTIFFIFAYSPAYNLGYNALTYTYLIEIFPYLGRSRGLSWFQFYGRGATFFATYVNPVGLDRIQWRWLLVYCCWLAFEVVFIYLFFPETSGRTLEELSFIFEGKEKANEVAAAVHKQIEGDEKKEGQA</sequence>
<evidence type="ECO:0000256" key="13">
    <source>
        <dbReference type="ARBA" id="ARBA00023180"/>
    </source>
</evidence>
<evidence type="ECO:0000259" key="23">
    <source>
        <dbReference type="PROSITE" id="PS50850"/>
    </source>
</evidence>
<dbReference type="Gene3D" id="3.40.50.1700">
    <property type="entry name" value="Glycoside hydrolase family 3 C-terminal domain"/>
    <property type="match status" value="1"/>
</dbReference>
<reference evidence="25 26" key="1">
    <citation type="submission" date="2014-06" db="EMBL/GenBank/DDBJ databases">
        <title>The Genome of the Aflatoxigenic Filamentous Fungus Aspergillus nomius.</title>
        <authorList>
            <person name="Moore M.G."/>
            <person name="Shannon B.M."/>
            <person name="Brian M.M."/>
        </authorList>
    </citation>
    <scope>NUCLEOTIDE SEQUENCE [LARGE SCALE GENOMIC DNA]</scope>
    <source>
        <strain evidence="25 26">NRRL 13137</strain>
    </source>
</reference>
<evidence type="ECO:0000256" key="16">
    <source>
        <dbReference type="ARBA" id="ARBA00023326"/>
    </source>
</evidence>
<feature type="transmembrane region" description="Helical" evidence="22">
    <location>
        <begin position="1364"/>
        <end position="1383"/>
    </location>
</feature>
<dbReference type="PANTHER" id="PTHR42715:SF17">
    <property type="entry name" value="BETA-GLUCOSIDASE H-RELATED"/>
    <property type="match status" value="1"/>
</dbReference>
<keyword evidence="16" id="KW-0624">Polysaccharide degradation</keyword>
<evidence type="ECO:0000256" key="15">
    <source>
        <dbReference type="ARBA" id="ARBA00023295"/>
    </source>
</evidence>
<comment type="pathway">
    <text evidence="4">Glycan metabolism; cellulose degradation.</text>
</comment>
<dbReference type="GO" id="GO:0030245">
    <property type="term" value="P:cellulose catabolic process"/>
    <property type="evidence" value="ECO:0007669"/>
    <property type="project" value="UniProtKB-UniPathway"/>
</dbReference>
<dbReference type="Pfam" id="PF00083">
    <property type="entry name" value="Sugar_tr"/>
    <property type="match status" value="1"/>
</dbReference>
<dbReference type="FunFam" id="2.60.40.10:FF:000495">
    <property type="entry name" value="Periplasmic beta-glucosidase"/>
    <property type="match status" value="1"/>
</dbReference>
<dbReference type="Gene3D" id="2.60.40.10">
    <property type="entry name" value="Immunoglobulins"/>
    <property type="match status" value="1"/>
</dbReference>
<keyword evidence="15" id="KW-0326">Glycosidase</keyword>
<dbReference type="UniPathway" id="UPA00696"/>
<evidence type="ECO:0000256" key="20">
    <source>
        <dbReference type="ARBA" id="ARBA00041602"/>
    </source>
</evidence>
<evidence type="ECO:0000256" key="12">
    <source>
        <dbReference type="ARBA" id="ARBA00023136"/>
    </source>
</evidence>
<dbReference type="PRINTS" id="PR00133">
    <property type="entry name" value="GLHYDRLASE3"/>
</dbReference>
<dbReference type="GO" id="GO:0008422">
    <property type="term" value="F:beta-glucosidase activity"/>
    <property type="evidence" value="ECO:0007669"/>
    <property type="project" value="UniProtKB-EC"/>
</dbReference>
<feature type="transmembrane region" description="Helical" evidence="22">
    <location>
        <begin position="1240"/>
        <end position="1257"/>
    </location>
</feature>
<dbReference type="Pfam" id="PF01915">
    <property type="entry name" value="Glyco_hydro_3_C"/>
    <property type="match status" value="1"/>
</dbReference>
<dbReference type="SUPFAM" id="SSF56988">
    <property type="entry name" value="Anthrax protective antigen"/>
    <property type="match status" value="1"/>
</dbReference>
<dbReference type="OrthoDB" id="47059at2759"/>
<evidence type="ECO:0000256" key="7">
    <source>
        <dbReference type="ARBA" id="ARBA00022525"/>
    </source>
</evidence>
<keyword evidence="9" id="KW-0378">Hydrolase</keyword>
<dbReference type="InterPro" id="IPR002772">
    <property type="entry name" value="Glyco_hydro_3_C"/>
</dbReference>
<comment type="caution">
    <text evidence="25">The sequence shown here is derived from an EMBL/GenBank/DDBJ whole genome shotgun (WGS) entry which is preliminary data.</text>
</comment>
<dbReference type="InterPro" id="IPR013783">
    <property type="entry name" value="Ig-like_fold"/>
</dbReference>
<evidence type="ECO:0000256" key="5">
    <source>
        <dbReference type="ARBA" id="ARBA00005336"/>
    </source>
</evidence>
<dbReference type="STRING" id="1509407.A0A0L1JHP6"/>
<dbReference type="Gene3D" id="3.20.20.300">
    <property type="entry name" value="Glycoside hydrolase, family 3, N-terminal domain"/>
    <property type="match status" value="1"/>
</dbReference>
<feature type="transmembrane region" description="Helical" evidence="22">
    <location>
        <begin position="1294"/>
        <end position="1313"/>
    </location>
</feature>
<feature type="transmembrane region" description="Helical" evidence="22">
    <location>
        <begin position="1043"/>
        <end position="1065"/>
    </location>
</feature>
<feature type="transmembrane region" description="Helical" evidence="22">
    <location>
        <begin position="990"/>
        <end position="1011"/>
    </location>
</feature>
<keyword evidence="11" id="KW-0136">Cellulose degradation</keyword>
<dbReference type="SUPFAM" id="SSF52279">
    <property type="entry name" value="Beta-D-glucan exohydrolase, C-terminal domain"/>
    <property type="match status" value="1"/>
</dbReference>
<organism evidence="25 26">
    <name type="scientific">Aspergillus nomiae NRRL (strain ATCC 15546 / NRRL 13137 / CBS 260.88 / M93)</name>
    <dbReference type="NCBI Taxonomy" id="1509407"/>
    <lineage>
        <taxon>Eukaryota</taxon>
        <taxon>Fungi</taxon>
        <taxon>Dikarya</taxon>
        <taxon>Ascomycota</taxon>
        <taxon>Pezizomycotina</taxon>
        <taxon>Eurotiomycetes</taxon>
        <taxon>Eurotiomycetidae</taxon>
        <taxon>Eurotiales</taxon>
        <taxon>Aspergillaceae</taxon>
        <taxon>Aspergillus</taxon>
        <taxon>Aspergillus subgen. Circumdati</taxon>
    </lineage>
</organism>
<dbReference type="InterPro" id="IPR011658">
    <property type="entry name" value="PA14_dom"/>
</dbReference>
<evidence type="ECO:0000256" key="11">
    <source>
        <dbReference type="ARBA" id="ARBA00023001"/>
    </source>
</evidence>
<keyword evidence="12 22" id="KW-0472">Membrane</keyword>
<evidence type="ECO:0000256" key="4">
    <source>
        <dbReference type="ARBA" id="ARBA00004987"/>
    </source>
</evidence>
<evidence type="ECO:0000256" key="21">
    <source>
        <dbReference type="ARBA" id="ARBA00041806"/>
    </source>
</evidence>
<evidence type="ECO:0000256" key="6">
    <source>
        <dbReference type="ARBA" id="ARBA00012744"/>
    </source>
</evidence>
<dbReference type="PROSITE" id="PS50850">
    <property type="entry name" value="MFS"/>
    <property type="match status" value="1"/>
</dbReference>
<accession>A0A0L1JHP6</accession>
<feature type="transmembrane region" description="Helical" evidence="22">
    <location>
        <begin position="1112"/>
        <end position="1129"/>
    </location>
</feature>
<evidence type="ECO:0000256" key="10">
    <source>
        <dbReference type="ARBA" id="ARBA00022989"/>
    </source>
</evidence>
<dbReference type="FunFam" id="1.20.1250.20:FF:000117">
    <property type="entry name" value="MFS hexose transporter"/>
    <property type="match status" value="1"/>
</dbReference>
<dbReference type="SUPFAM" id="SSF51445">
    <property type="entry name" value="(Trans)glycosidases"/>
    <property type="match status" value="1"/>
</dbReference>
<dbReference type="RefSeq" id="XP_015412218.1">
    <property type="nucleotide sequence ID" value="XM_015545558.1"/>
</dbReference>
<dbReference type="InterPro" id="IPR037524">
    <property type="entry name" value="PA14/GLEYA"/>
</dbReference>
<dbReference type="Gene3D" id="1.20.1250.20">
    <property type="entry name" value="MFS general substrate transporter like domains"/>
    <property type="match status" value="1"/>
</dbReference>
<evidence type="ECO:0000256" key="8">
    <source>
        <dbReference type="ARBA" id="ARBA00022692"/>
    </source>
</evidence>
<name>A0A0L1JHP6_ASPN3</name>
<evidence type="ECO:0000256" key="2">
    <source>
        <dbReference type="ARBA" id="ARBA00004141"/>
    </source>
</evidence>
<keyword evidence="26" id="KW-1185">Reference proteome</keyword>
<dbReference type="EMBL" id="JNOM01000004">
    <property type="protein sequence ID" value="KNG91295.1"/>
    <property type="molecule type" value="Genomic_DNA"/>
</dbReference>
<dbReference type="InterPro" id="IPR036259">
    <property type="entry name" value="MFS_trans_sf"/>
</dbReference>
<comment type="catalytic activity">
    <reaction evidence="1">
        <text>Hydrolysis of terminal, non-reducing beta-D-glucosyl residues with release of beta-D-glucose.</text>
        <dbReference type="EC" id="3.2.1.21"/>
    </reaction>
</comment>
<evidence type="ECO:0000313" key="26">
    <source>
        <dbReference type="Proteomes" id="UP000037505"/>
    </source>
</evidence>
<dbReference type="Proteomes" id="UP000037505">
    <property type="component" value="Unassembled WGS sequence"/>
</dbReference>